<dbReference type="GO" id="GO:0005992">
    <property type="term" value="P:trehalose biosynthetic process"/>
    <property type="evidence" value="ECO:0007669"/>
    <property type="project" value="InterPro"/>
</dbReference>
<keyword evidence="5" id="KW-1185">Reference proteome</keyword>
<dbReference type="GO" id="GO:0034605">
    <property type="term" value="P:cellular response to heat"/>
    <property type="evidence" value="ECO:0007669"/>
    <property type="project" value="TreeGrafter"/>
</dbReference>
<dbReference type="OrthoDB" id="755951at2759"/>
<dbReference type="SUPFAM" id="SSF53756">
    <property type="entry name" value="UDP-Glycosyltransferase/glycogen phosphorylase"/>
    <property type="match status" value="1"/>
</dbReference>
<feature type="region of interest" description="Disordered" evidence="3">
    <location>
        <begin position="478"/>
        <end position="498"/>
    </location>
</feature>
<dbReference type="GO" id="GO:0003825">
    <property type="term" value="F:alpha,alpha-trehalose-phosphate synthase (UDP-forming) activity"/>
    <property type="evidence" value="ECO:0007669"/>
    <property type="project" value="TreeGrafter"/>
</dbReference>
<dbReference type="FunFam" id="3.40.50.2000:FF:000010">
    <property type="entry name" value="Alpha,alpha-trehalose-phosphate synthase"/>
    <property type="match status" value="1"/>
</dbReference>
<dbReference type="CDD" id="cd03788">
    <property type="entry name" value="GT20_TPS"/>
    <property type="match status" value="1"/>
</dbReference>
<dbReference type="Gene3D" id="3.40.50.2000">
    <property type="entry name" value="Glycogen Phosphorylase B"/>
    <property type="match status" value="2"/>
</dbReference>
<proteinExistence type="predicted"/>
<dbReference type="STRING" id="1442369.A0A0D2JCM1"/>
<protein>
    <submittedName>
        <fullName evidence="4">Alpha,alpha-trehalose-phosphate synthase (UDP-forming)</fullName>
    </submittedName>
</protein>
<dbReference type="HOGENOM" id="CLU_002351_7_2_1"/>
<dbReference type="Pfam" id="PF00982">
    <property type="entry name" value="Glyco_transf_20"/>
    <property type="match status" value="1"/>
</dbReference>
<dbReference type="GO" id="GO:0005829">
    <property type="term" value="C:cytosol"/>
    <property type="evidence" value="ECO:0007669"/>
    <property type="project" value="TreeGrafter"/>
</dbReference>
<dbReference type="PANTHER" id="PTHR10788">
    <property type="entry name" value="TREHALOSE-6-PHOSPHATE SYNTHASE"/>
    <property type="match status" value="1"/>
</dbReference>
<dbReference type="GO" id="GO:0005946">
    <property type="term" value="C:alpha,alpha-trehalose-phosphate synthase complex (UDP-forming)"/>
    <property type="evidence" value="ECO:0007669"/>
    <property type="project" value="TreeGrafter"/>
</dbReference>
<evidence type="ECO:0000256" key="3">
    <source>
        <dbReference type="SAM" id="MobiDB-lite"/>
    </source>
</evidence>
<dbReference type="AlphaFoldDB" id="A0A0D2JCM1"/>
<dbReference type="PANTHER" id="PTHR10788:SF75">
    <property type="entry name" value="SYNTHASE SUBUNIT OF TREHALOSE-6-PHOSPHATE SYNTHASE_PHOSPHATASE COMPLEX (EUROFUNG)"/>
    <property type="match status" value="1"/>
</dbReference>
<keyword evidence="1" id="KW-0328">Glycosyltransferase</keyword>
<evidence type="ECO:0000256" key="1">
    <source>
        <dbReference type="ARBA" id="ARBA00022676"/>
    </source>
</evidence>
<dbReference type="VEuPathDB" id="FungiDB:Z518_04836"/>
<gene>
    <name evidence="4" type="ORF">Z518_04836</name>
</gene>
<dbReference type="GeneID" id="25292907"/>
<keyword evidence="2" id="KW-0808">Transferase</keyword>
<dbReference type="GO" id="GO:0004805">
    <property type="term" value="F:trehalose-phosphatase activity"/>
    <property type="evidence" value="ECO:0007669"/>
    <property type="project" value="TreeGrafter"/>
</dbReference>
<evidence type="ECO:0000313" key="4">
    <source>
        <dbReference type="EMBL" id="KIX06860.1"/>
    </source>
</evidence>
<reference evidence="4 5" key="1">
    <citation type="submission" date="2015-01" db="EMBL/GenBank/DDBJ databases">
        <title>The Genome Sequence of Rhinocladiella mackenzie CBS 650.93.</title>
        <authorList>
            <consortium name="The Broad Institute Genomics Platform"/>
            <person name="Cuomo C."/>
            <person name="de Hoog S."/>
            <person name="Gorbushina A."/>
            <person name="Stielow B."/>
            <person name="Teixiera M."/>
            <person name="Abouelleil A."/>
            <person name="Chapman S.B."/>
            <person name="Priest M."/>
            <person name="Young S.K."/>
            <person name="Wortman J."/>
            <person name="Nusbaum C."/>
            <person name="Birren B."/>
        </authorList>
    </citation>
    <scope>NUCLEOTIDE SEQUENCE [LARGE SCALE GENOMIC DNA]</scope>
    <source>
        <strain evidence="4 5">CBS 650.93</strain>
    </source>
</reference>
<evidence type="ECO:0000256" key="2">
    <source>
        <dbReference type="ARBA" id="ARBA00022679"/>
    </source>
</evidence>
<organism evidence="4 5">
    <name type="scientific">Rhinocladiella mackenziei CBS 650.93</name>
    <dbReference type="NCBI Taxonomy" id="1442369"/>
    <lineage>
        <taxon>Eukaryota</taxon>
        <taxon>Fungi</taxon>
        <taxon>Dikarya</taxon>
        <taxon>Ascomycota</taxon>
        <taxon>Pezizomycotina</taxon>
        <taxon>Eurotiomycetes</taxon>
        <taxon>Chaetothyriomycetidae</taxon>
        <taxon>Chaetothyriales</taxon>
        <taxon>Herpotrichiellaceae</taxon>
        <taxon>Rhinocladiella</taxon>
    </lineage>
</organism>
<name>A0A0D2JCM1_9EURO</name>
<sequence length="498" mass="56815">MNSDLDGRVLVVANRLPITTTVHDDGTIDYSMATGGLVSGLRSLAKAVDFKWFGWPGVDIHRNDKDGVRQELRDQFNAVPIFLTENLAQRHYNGFCNSVLWPLMHRMPDKVSSDFEDAWATAYREVNEIFADNIVPLVEDGDLIWIHDYHLLLLPGILRDRLHKKKGLRIGFFLHTPFPSEDYFTILPFRESICRSLLLCDVVGFHTDQYARDFLDSARIVLEGVSNSLSDLHWNGRRVVVHGFPIGIEPQDFKQRIRTGAVQREIGKLEGEFRDQKILVGVDRLDYIKGISLKLKAFDRFLTDHPEWVGKVTMIQLAIPTRAEVVTYQKLREEVERLIGHVNGKHGTFSHTPIHYLYRSVSPEQLCALYAASDVCIIASVRDGLNMVSYEYAACQEQRKGVLMMSHYAGAVKTLPECVVFNPWDTPRFAERINQVLNMPMEERERRHGEIIKVVDKWTSVNWGTSFLNTMITMEIPPEDALPDQDAGPQLGCDGHRS</sequence>
<dbReference type="RefSeq" id="XP_013273996.1">
    <property type="nucleotide sequence ID" value="XM_013418542.1"/>
</dbReference>
<dbReference type="Proteomes" id="UP000053617">
    <property type="component" value="Unassembled WGS sequence"/>
</dbReference>
<accession>A0A0D2JCM1</accession>
<dbReference type="EMBL" id="KN847477">
    <property type="protein sequence ID" value="KIX06860.1"/>
    <property type="molecule type" value="Genomic_DNA"/>
</dbReference>
<dbReference type="InterPro" id="IPR001830">
    <property type="entry name" value="Glyco_trans_20"/>
</dbReference>
<evidence type="ECO:0000313" key="5">
    <source>
        <dbReference type="Proteomes" id="UP000053617"/>
    </source>
</evidence>